<name>A0ABV9Q7L9_9BACL</name>
<keyword evidence="2" id="KW-1185">Reference proteome</keyword>
<evidence type="ECO:0000313" key="1">
    <source>
        <dbReference type="EMBL" id="MFC4768635.1"/>
    </source>
</evidence>
<dbReference type="EMBL" id="JBHSHC010000112">
    <property type="protein sequence ID" value="MFC4768635.1"/>
    <property type="molecule type" value="Genomic_DNA"/>
</dbReference>
<dbReference type="Proteomes" id="UP001596002">
    <property type="component" value="Unassembled WGS sequence"/>
</dbReference>
<dbReference type="RefSeq" id="WP_380026586.1">
    <property type="nucleotide sequence ID" value="NZ_JBHSHC010000112.1"/>
</dbReference>
<sequence length="59" mass="6785">MNREQALQLAKEIIQLDLLRDELWEQLIAMSGSRAHEILRSVQNGCIELPNEHNVCKVS</sequence>
<proteinExistence type="predicted"/>
<gene>
    <name evidence="1" type="ORF">ACFO8Q_14915</name>
</gene>
<protein>
    <submittedName>
        <fullName evidence="1">Uncharacterized protein</fullName>
    </submittedName>
</protein>
<comment type="caution">
    <text evidence="1">The sequence shown here is derived from an EMBL/GenBank/DDBJ whole genome shotgun (WGS) entry which is preliminary data.</text>
</comment>
<evidence type="ECO:0000313" key="2">
    <source>
        <dbReference type="Proteomes" id="UP001596002"/>
    </source>
</evidence>
<accession>A0ABV9Q7L9</accession>
<reference evidence="2" key="1">
    <citation type="journal article" date="2019" name="Int. J. Syst. Evol. Microbiol.">
        <title>The Global Catalogue of Microorganisms (GCM) 10K type strain sequencing project: providing services to taxonomists for standard genome sequencing and annotation.</title>
        <authorList>
            <consortium name="The Broad Institute Genomics Platform"/>
            <consortium name="The Broad Institute Genome Sequencing Center for Infectious Disease"/>
            <person name="Wu L."/>
            <person name="Ma J."/>
        </authorList>
    </citation>
    <scope>NUCLEOTIDE SEQUENCE [LARGE SCALE GENOMIC DNA]</scope>
    <source>
        <strain evidence="2">WYCCWR 12678</strain>
    </source>
</reference>
<organism evidence="1 2">
    <name type="scientific">Effusibacillus consociatus</name>
    <dbReference type="NCBI Taxonomy" id="1117041"/>
    <lineage>
        <taxon>Bacteria</taxon>
        <taxon>Bacillati</taxon>
        <taxon>Bacillota</taxon>
        <taxon>Bacilli</taxon>
        <taxon>Bacillales</taxon>
        <taxon>Alicyclobacillaceae</taxon>
        <taxon>Effusibacillus</taxon>
    </lineage>
</organism>